<organism evidence="1 2">
    <name type="scientific">Ochrobactrum chromiisoli</name>
    <dbReference type="NCBI Taxonomy" id="2993941"/>
    <lineage>
        <taxon>Bacteria</taxon>
        <taxon>Pseudomonadati</taxon>
        <taxon>Pseudomonadota</taxon>
        <taxon>Alphaproteobacteria</taxon>
        <taxon>Hyphomicrobiales</taxon>
        <taxon>Brucellaceae</taxon>
        <taxon>Brucella/Ochrobactrum group</taxon>
        <taxon>Ochrobactrum</taxon>
    </lineage>
</organism>
<evidence type="ECO:0000313" key="1">
    <source>
        <dbReference type="EMBL" id="MCX2697083.1"/>
    </source>
</evidence>
<accession>A0ABT3QN94</accession>
<sequence length="316" mass="35183">MENSKANIAEFFATLKVGFNKCLWPTLACKEKAINAHSVQNASSLGLIAENNHVAALGMRVNGGEPNCVFSKVGRNKASTFAGFCSHHDTKLFKPIDTKPLSLLDQEQLFLIAYRSVTRELHTAMESAMRLQTALDKKIKAGAVPKDAPSPIMTLATQHMLKAWGVWKHRYEFYDQLLFKNQLNKILHSSFMIEERKPVLASSAFFSVDNKPWGKRFSAVTLNVIPISVSQTAVVVSYPKEQSGAARKYVSPVFTKQGDERLLALSHLLVDRAENFFVLPSHVDGWTAEKRTTIESQYLGTILNKPATLSPALMLF</sequence>
<keyword evidence="2" id="KW-1185">Reference proteome</keyword>
<reference evidence="1 2" key="1">
    <citation type="submission" date="2022-11" db="EMBL/GenBank/DDBJ databases">
        <title>Brucella sp. YY2X, whole genome shotgun sequencing project.</title>
        <authorList>
            <person name="Yang Y."/>
        </authorList>
    </citation>
    <scope>NUCLEOTIDE SEQUENCE [LARGE SCALE GENOMIC DNA]</scope>
    <source>
        <strain evidence="1 2">YY2X</strain>
    </source>
</reference>
<dbReference type="Proteomes" id="UP001301216">
    <property type="component" value="Unassembled WGS sequence"/>
</dbReference>
<dbReference type="RefSeq" id="WP_265984618.1">
    <property type="nucleotide sequence ID" value="NZ_JAPHAV010000003.1"/>
</dbReference>
<gene>
    <name evidence="1" type="ORF">OPR82_09855</name>
</gene>
<comment type="caution">
    <text evidence="1">The sequence shown here is derived from an EMBL/GenBank/DDBJ whole genome shotgun (WGS) entry which is preliminary data.</text>
</comment>
<name>A0ABT3QN94_9HYPH</name>
<proteinExistence type="predicted"/>
<dbReference type="EMBL" id="JAPHAV010000003">
    <property type="protein sequence ID" value="MCX2697083.1"/>
    <property type="molecule type" value="Genomic_DNA"/>
</dbReference>
<protein>
    <submittedName>
        <fullName evidence="1">Uncharacterized protein</fullName>
    </submittedName>
</protein>
<evidence type="ECO:0000313" key="2">
    <source>
        <dbReference type="Proteomes" id="UP001301216"/>
    </source>
</evidence>